<name>E4NN73_HALBP</name>
<dbReference type="AlphaFoldDB" id="E4NN73"/>
<dbReference type="RefSeq" id="WP_013440481.1">
    <property type="nucleotide sequence ID" value="NC_014729.1"/>
</dbReference>
<dbReference type="STRING" id="469382.Hbor_07050"/>
<gene>
    <name evidence="3" type="ordered locus">Hbor_07050</name>
</gene>
<proteinExistence type="predicted"/>
<accession>E4NN73</accession>
<reference evidence="3 4" key="1">
    <citation type="journal article" date="2009" name="Stand. Genomic Sci.">
        <title>Complete genome sequence of Halogeometricum borinquense type strain (PR3).</title>
        <authorList>
            <person name="Malfatti S."/>
            <person name="Tindall B.J."/>
            <person name="Schneider S."/>
            <person name="Fahnrich R."/>
            <person name="Lapidus A."/>
            <person name="Labuttii K."/>
            <person name="Copeland A."/>
            <person name="Glavina Del Rio T."/>
            <person name="Nolan M."/>
            <person name="Chen F."/>
            <person name="Lucas S."/>
            <person name="Tice H."/>
            <person name="Cheng J.F."/>
            <person name="Bruce D."/>
            <person name="Goodwin L."/>
            <person name="Pitluck S."/>
            <person name="Anderson I."/>
            <person name="Pati A."/>
            <person name="Ivanova N."/>
            <person name="Mavromatis K."/>
            <person name="Chen A."/>
            <person name="Palaniappan K."/>
            <person name="D'haeseleer P."/>
            <person name="Goker M."/>
            <person name="Bristow J."/>
            <person name="Eisen J.A."/>
            <person name="Markowitz V."/>
            <person name="Hugenholtz P."/>
            <person name="Kyrpides N.C."/>
            <person name="Klenk H.P."/>
            <person name="Chain P."/>
        </authorList>
    </citation>
    <scope>NUCLEOTIDE SEQUENCE [LARGE SCALE GENOMIC DNA]</scope>
    <source>
        <strain evidence="4">ATCC 700274 / DSM 11551 / JCM 10706 / KCTC 4070 / PR3</strain>
    </source>
</reference>
<keyword evidence="4" id="KW-1185">Reference proteome</keyword>
<feature type="compositionally biased region" description="Polar residues" evidence="2">
    <location>
        <begin position="1"/>
        <end position="14"/>
    </location>
</feature>
<dbReference type="Proteomes" id="UP000006663">
    <property type="component" value="Chromosome"/>
</dbReference>
<dbReference type="HOGENOM" id="CLU_1574940_0_0_2"/>
<dbReference type="eggNOG" id="arCOG06216">
    <property type="taxonomic scope" value="Archaea"/>
</dbReference>
<feature type="region of interest" description="Disordered" evidence="2">
    <location>
        <begin position="1"/>
        <end position="30"/>
    </location>
</feature>
<dbReference type="KEGG" id="hbo:Hbor_07050"/>
<evidence type="ECO:0000313" key="3">
    <source>
        <dbReference type="EMBL" id="ADQ66303.1"/>
    </source>
</evidence>
<evidence type="ECO:0000256" key="2">
    <source>
        <dbReference type="SAM" id="MobiDB-lite"/>
    </source>
</evidence>
<protein>
    <submittedName>
        <fullName evidence="3">Uncharacterized protein</fullName>
    </submittedName>
</protein>
<dbReference type="GeneID" id="9992525"/>
<evidence type="ECO:0000256" key="1">
    <source>
        <dbReference type="SAM" id="Coils"/>
    </source>
</evidence>
<dbReference type="OrthoDB" id="346367at2157"/>
<dbReference type="EMBL" id="CP001690">
    <property type="protein sequence ID" value="ADQ66303.1"/>
    <property type="molecule type" value="Genomic_DNA"/>
</dbReference>
<keyword evidence="1" id="KW-0175">Coiled coil</keyword>
<organism evidence="3 4">
    <name type="scientific">Halogeometricum borinquense (strain ATCC 700274 / DSM 11551 / JCM 10706 / KCTC 4070 / PR3)</name>
    <dbReference type="NCBI Taxonomy" id="469382"/>
    <lineage>
        <taxon>Archaea</taxon>
        <taxon>Methanobacteriati</taxon>
        <taxon>Methanobacteriota</taxon>
        <taxon>Stenosarchaea group</taxon>
        <taxon>Halobacteria</taxon>
        <taxon>Halobacteriales</taxon>
        <taxon>Haloferacaceae</taxon>
        <taxon>Halogeometricum</taxon>
    </lineage>
</organism>
<evidence type="ECO:0000313" key="4">
    <source>
        <dbReference type="Proteomes" id="UP000006663"/>
    </source>
</evidence>
<sequence>MTGWKSSSGISDDTSLVKLYPPETHKETWKAEAEERGTSMIQYLQDLIQEARYLREQGQLKLGDKRKVEQLQQRVEELEQQLESQSSNRVTSQTQTIDEELVEKILSENYTPFDQLLEELLKQPEFRRRVRLDLETGLYKLGDEARVVFRRGKGWKHNSGGDK</sequence>
<feature type="coiled-coil region" evidence="1">
    <location>
        <begin position="61"/>
        <end position="95"/>
    </location>
</feature>